<dbReference type="GO" id="GO:0005249">
    <property type="term" value="F:voltage-gated potassium channel activity"/>
    <property type="evidence" value="ECO:0007669"/>
    <property type="project" value="TreeGrafter"/>
</dbReference>
<dbReference type="EMBL" id="JAWNGG020000011">
    <property type="protein sequence ID" value="KAK9309462.1"/>
    <property type="molecule type" value="Genomic_DNA"/>
</dbReference>
<evidence type="ECO:0000313" key="4">
    <source>
        <dbReference type="Proteomes" id="UP001432146"/>
    </source>
</evidence>
<keyword evidence="1" id="KW-1133">Transmembrane helix</keyword>
<dbReference type="PANTHER" id="PTHR45689">
    <property type="entry name" value="I[[H]] CHANNEL, ISOFORM E"/>
    <property type="match status" value="1"/>
</dbReference>
<keyword evidence="4" id="KW-1185">Reference proteome</keyword>
<evidence type="ECO:0000313" key="3">
    <source>
        <dbReference type="EMBL" id="KAK9309462.1"/>
    </source>
</evidence>
<dbReference type="GO" id="GO:0003254">
    <property type="term" value="P:regulation of membrane depolarization"/>
    <property type="evidence" value="ECO:0007669"/>
    <property type="project" value="TreeGrafter"/>
</dbReference>
<evidence type="ECO:0000256" key="1">
    <source>
        <dbReference type="SAM" id="Phobius"/>
    </source>
</evidence>
<feature type="transmembrane region" description="Helical" evidence="1">
    <location>
        <begin position="212"/>
        <end position="233"/>
    </location>
</feature>
<sequence length="536" mass="62736">MGEHICDLQNGERKKTFLHIFQISGNTPRTKMYFDSMAQVSAERRRHATYWYIIHPFSSWRFFWDLIMTMIYLIAFLSIPFSVCFIIMSHDEILMDKFNIPIYTFCWLDIVFNCFTGYYDKNSMQVELNPSKIFVNYLKTFLILDIVSSLPWDHITLPWRTIPGRESNHLVALLNLLPCLKLSRYGYVSKQISELFIYFEIMHFYYEMFTTLMMGFYIMYWSSCLCYLIPVLVLHLSNSSHDDCPECWMTGLDSDSIAFRFQYALFIVVEKLSASGYGGYVPDTDGHIILSCILMFIGRVLECYIAVMLIQIKAGRKASKLKYQEIINQVGAYTCQKQLPTHMKIRLLAYYYYRFRNSYFREKNILSQLSEKLRQEIAFQSSHRLVENVEIFKELPKSVLRSIVKYLKFELYLPNDVIVKAGAAGDCMFFLSAGTVAVLTPTGKEICHLNDGAHFGEIALLVADQRRVASVIAIEVCEVYRLDRKNFRKCIAVHTELFAKIEKIASERIERAMIIEEQHKRYLSMKTVPANRDFFE</sequence>
<protein>
    <recommendedName>
        <fullName evidence="2">Cyclic nucleotide-binding domain-containing protein</fullName>
    </recommendedName>
</protein>
<dbReference type="GO" id="GO:0035725">
    <property type="term" value="P:sodium ion transmembrane transport"/>
    <property type="evidence" value="ECO:0007669"/>
    <property type="project" value="TreeGrafter"/>
</dbReference>
<dbReference type="AlphaFoldDB" id="A0AAW1AK51"/>
<comment type="caution">
    <text evidence="3">The sequence shown here is derived from an EMBL/GenBank/DDBJ whole genome shotgun (WGS) entry which is preliminary data.</text>
</comment>
<dbReference type="Gene3D" id="1.10.287.70">
    <property type="match status" value="1"/>
</dbReference>
<dbReference type="Pfam" id="PF00027">
    <property type="entry name" value="cNMP_binding"/>
    <property type="match status" value="1"/>
</dbReference>
<dbReference type="PROSITE" id="PS00888">
    <property type="entry name" value="CNMP_BINDING_1"/>
    <property type="match status" value="1"/>
</dbReference>
<feature type="transmembrane region" description="Helical" evidence="1">
    <location>
        <begin position="62"/>
        <end position="88"/>
    </location>
</feature>
<reference evidence="3 4" key="1">
    <citation type="submission" date="2024-05" db="EMBL/GenBank/DDBJ databases">
        <title>The nuclear and mitochondrial genome assemblies of Tetragonisca angustula (Apidae: Meliponini), a tiny yet remarkable pollinator in the Neotropics.</title>
        <authorList>
            <person name="Ferrari R."/>
            <person name="Ricardo P.C."/>
            <person name="Dias F.C."/>
            <person name="Araujo N.S."/>
            <person name="Soares D.O."/>
            <person name="Zhou Q.-S."/>
            <person name="Zhu C.-D."/>
            <person name="Coutinho L."/>
            <person name="Airas M.C."/>
            <person name="Batista T.M."/>
        </authorList>
    </citation>
    <scope>NUCLEOTIDE SEQUENCE [LARGE SCALE GENOMIC DNA]</scope>
    <source>
        <strain evidence="3">ASF017062</strain>
        <tissue evidence="3">Abdomen</tissue>
    </source>
</reference>
<dbReference type="PANTHER" id="PTHR45689:SF14">
    <property type="entry name" value="CYCLIC NUCLEOTIDE-GATED CATION CHANNEL SUBUNIT A-LIKE PROTEIN"/>
    <property type="match status" value="1"/>
</dbReference>
<dbReference type="GO" id="GO:0098855">
    <property type="term" value="C:HCN channel complex"/>
    <property type="evidence" value="ECO:0007669"/>
    <property type="project" value="TreeGrafter"/>
</dbReference>
<dbReference type="SUPFAM" id="SSF81324">
    <property type="entry name" value="Voltage-gated potassium channels"/>
    <property type="match status" value="1"/>
</dbReference>
<dbReference type="SUPFAM" id="SSF51206">
    <property type="entry name" value="cAMP-binding domain-like"/>
    <property type="match status" value="1"/>
</dbReference>
<dbReference type="InterPro" id="IPR051413">
    <property type="entry name" value="K/Na_HCN_channel"/>
</dbReference>
<dbReference type="InterPro" id="IPR018490">
    <property type="entry name" value="cNMP-bd_dom_sf"/>
</dbReference>
<accession>A0AAW1AK51</accession>
<feature type="domain" description="Cyclic nucleotide-binding" evidence="2">
    <location>
        <begin position="391"/>
        <end position="491"/>
    </location>
</feature>
<keyword evidence="1" id="KW-0472">Membrane</keyword>
<organism evidence="3 4">
    <name type="scientific">Tetragonisca angustula</name>
    <dbReference type="NCBI Taxonomy" id="166442"/>
    <lineage>
        <taxon>Eukaryota</taxon>
        <taxon>Metazoa</taxon>
        <taxon>Ecdysozoa</taxon>
        <taxon>Arthropoda</taxon>
        <taxon>Hexapoda</taxon>
        <taxon>Insecta</taxon>
        <taxon>Pterygota</taxon>
        <taxon>Neoptera</taxon>
        <taxon>Endopterygota</taxon>
        <taxon>Hymenoptera</taxon>
        <taxon>Apocrita</taxon>
        <taxon>Aculeata</taxon>
        <taxon>Apoidea</taxon>
        <taxon>Anthophila</taxon>
        <taxon>Apidae</taxon>
        <taxon>Tetragonisca</taxon>
    </lineage>
</organism>
<keyword evidence="1" id="KW-0812">Transmembrane</keyword>
<evidence type="ECO:0000259" key="2">
    <source>
        <dbReference type="PROSITE" id="PS50042"/>
    </source>
</evidence>
<name>A0AAW1AK51_9HYME</name>
<feature type="transmembrane region" description="Helical" evidence="1">
    <location>
        <begin position="288"/>
        <end position="310"/>
    </location>
</feature>
<dbReference type="CDD" id="cd00038">
    <property type="entry name" value="CAP_ED"/>
    <property type="match status" value="1"/>
</dbReference>
<dbReference type="InterPro" id="IPR000595">
    <property type="entry name" value="cNMP-bd_dom"/>
</dbReference>
<gene>
    <name evidence="3" type="ORF">QLX08_000934</name>
</gene>
<proteinExistence type="predicted"/>
<dbReference type="Gene3D" id="1.10.287.630">
    <property type="entry name" value="Helix hairpin bin"/>
    <property type="match status" value="1"/>
</dbReference>
<dbReference type="Proteomes" id="UP001432146">
    <property type="component" value="Unassembled WGS sequence"/>
</dbReference>
<dbReference type="Gene3D" id="2.60.120.10">
    <property type="entry name" value="Jelly Rolls"/>
    <property type="match status" value="1"/>
</dbReference>
<dbReference type="InterPro" id="IPR014710">
    <property type="entry name" value="RmlC-like_jellyroll"/>
</dbReference>
<dbReference type="InterPro" id="IPR018488">
    <property type="entry name" value="cNMP-bd_CS"/>
</dbReference>
<dbReference type="SMART" id="SM00100">
    <property type="entry name" value="cNMP"/>
    <property type="match status" value="1"/>
</dbReference>
<dbReference type="PROSITE" id="PS50042">
    <property type="entry name" value="CNMP_BINDING_3"/>
    <property type="match status" value="1"/>
</dbReference>